<dbReference type="SUPFAM" id="SSF48371">
    <property type="entry name" value="ARM repeat"/>
    <property type="match status" value="1"/>
</dbReference>
<dbReference type="InterPro" id="IPR001452">
    <property type="entry name" value="SH3_domain"/>
</dbReference>
<proteinExistence type="predicted"/>
<feature type="compositionally biased region" description="Low complexity" evidence="3">
    <location>
        <begin position="142"/>
        <end position="319"/>
    </location>
</feature>
<dbReference type="Pfam" id="PF09431">
    <property type="entry name" value="SPIN90_LRD"/>
    <property type="match status" value="1"/>
</dbReference>
<evidence type="ECO:0000256" key="2">
    <source>
        <dbReference type="PROSITE-ProRule" id="PRU00192"/>
    </source>
</evidence>
<dbReference type="RefSeq" id="XP_006824184.1">
    <property type="nucleotide sequence ID" value="XM_006824121.1"/>
</dbReference>
<dbReference type="GeneID" id="100374747"/>
<evidence type="ECO:0000256" key="1">
    <source>
        <dbReference type="ARBA" id="ARBA00022443"/>
    </source>
</evidence>
<keyword evidence="5" id="KW-1185">Reference proteome</keyword>
<sequence length="729" mass="81602">MYRALYKFDSKDQKTLSFSEDDKFTLLDSSHGNWLQVMNVSGRVGFVPANYIKKYEVSNDELLQSIDRAIESVHLVATQNGGNYTKEQRTCLQKLIKHRSEVLEQQSKDVPQQPRRKAPEPPNLAASRAATTPAQKQDSQARRSSLKSQQQKQSEQPAMQKQHSQNQKQLPSPKQQHQQPSPKQQRPQQQQPAAKQQQQPTTKQLQQAAAKQQQQPTAKQQQQPTAKQLQQAAAKQQQQPTATQQQQPTATQLQQAAAKQQQQPTATQLQQATAKQQQQPTATQQQQPTPAHQQQPTATHQQQPTATQQQQAAAKQQQPFSHQNHEKQQSSIQQQQQQQESTNQQQQSEKRSSIKTHKAPSPPASGGSLLESIQTVSKTACSNDSITSFGSSPMTPPLVTSSLSLTPSTSMLASKMMSRTFSPSSSVMAVSRTTSLNVAVPDGIAFELVDIVRANTNLNFEKCKIAVGTTLSHIGMNIPAVASVMERILKSLRDGPKDDDVIESGYDRERLEVIFSELITCKEDSQQRSWALHEDEPIILEYLEELVSILNDANPKICKAIVCRDSYDSLQSLVVYYQMEKRLSIRLALLKVFGALCGLDPMVISHLVMSILPMELARDIQTNCTELQRVFYSSLVLTMILSSGEPLPYSHYDHLNESFVAFLFDNVESPPPEDIDEQLPELFISLILAFNLHFQVPSSNFVMKILAKRKTAKHFSEKIMLLVNRGGGY</sequence>
<dbReference type="PROSITE" id="PS50002">
    <property type="entry name" value="SH3"/>
    <property type="match status" value="1"/>
</dbReference>
<dbReference type="Pfam" id="PF14604">
    <property type="entry name" value="SH3_9"/>
    <property type="match status" value="1"/>
</dbReference>
<dbReference type="PANTHER" id="PTHR13357:SF1">
    <property type="entry name" value="NCK-INTERACTING PROTEIN WITH SH3 DOMAIN"/>
    <property type="match status" value="1"/>
</dbReference>
<feature type="domain" description="SH3" evidence="4">
    <location>
        <begin position="1"/>
        <end position="57"/>
    </location>
</feature>
<evidence type="ECO:0000259" key="4">
    <source>
        <dbReference type="PROSITE" id="PS50002"/>
    </source>
</evidence>
<dbReference type="PANTHER" id="PTHR13357">
    <property type="entry name" value="SH3 ADAPTER PROTEIN SPIN90 NCK INTERACTING PROTEIN WITH SH3 DOMAIN"/>
    <property type="match status" value="1"/>
</dbReference>
<keyword evidence="1 2" id="KW-0728">SH3 domain</keyword>
<dbReference type="SUPFAM" id="SSF50044">
    <property type="entry name" value="SH3-domain"/>
    <property type="match status" value="1"/>
</dbReference>
<evidence type="ECO:0000256" key="3">
    <source>
        <dbReference type="SAM" id="MobiDB-lite"/>
    </source>
</evidence>
<feature type="compositionally biased region" description="Polar residues" evidence="3">
    <location>
        <begin position="129"/>
        <end position="138"/>
    </location>
</feature>
<evidence type="ECO:0000313" key="5">
    <source>
        <dbReference type="Proteomes" id="UP000694865"/>
    </source>
</evidence>
<dbReference type="InterPro" id="IPR030125">
    <property type="entry name" value="SPIN90/Ldb17"/>
</dbReference>
<reference evidence="6" key="1">
    <citation type="submission" date="2025-08" db="UniProtKB">
        <authorList>
            <consortium name="RefSeq"/>
        </authorList>
    </citation>
    <scope>IDENTIFICATION</scope>
    <source>
        <tissue evidence="6">Testes</tissue>
    </source>
</reference>
<dbReference type="CDD" id="cd11849">
    <property type="entry name" value="SH3_SPIN90"/>
    <property type="match status" value="1"/>
</dbReference>
<name>A0ABM0MVZ3_SACKO</name>
<dbReference type="Proteomes" id="UP000694865">
    <property type="component" value="Unplaced"/>
</dbReference>
<dbReference type="InterPro" id="IPR036028">
    <property type="entry name" value="SH3-like_dom_sf"/>
</dbReference>
<feature type="compositionally biased region" description="Low complexity" evidence="3">
    <location>
        <begin position="329"/>
        <end position="347"/>
    </location>
</feature>
<dbReference type="Gene3D" id="2.30.30.40">
    <property type="entry name" value="SH3 Domains"/>
    <property type="match status" value="1"/>
</dbReference>
<evidence type="ECO:0000313" key="6">
    <source>
        <dbReference type="RefSeq" id="XP_006824184.1"/>
    </source>
</evidence>
<organism evidence="5 6">
    <name type="scientific">Saccoglossus kowalevskii</name>
    <name type="common">Acorn worm</name>
    <dbReference type="NCBI Taxonomy" id="10224"/>
    <lineage>
        <taxon>Eukaryota</taxon>
        <taxon>Metazoa</taxon>
        <taxon>Hemichordata</taxon>
        <taxon>Enteropneusta</taxon>
        <taxon>Harrimaniidae</taxon>
        <taxon>Saccoglossus</taxon>
    </lineage>
</organism>
<feature type="region of interest" description="Disordered" evidence="3">
    <location>
        <begin position="103"/>
        <end position="369"/>
    </location>
</feature>
<dbReference type="SMART" id="SM00326">
    <property type="entry name" value="SH3"/>
    <property type="match status" value="1"/>
</dbReference>
<protein>
    <submittedName>
        <fullName evidence="6">NCK-interacting protein with SH3 domain-like</fullName>
    </submittedName>
</protein>
<dbReference type="InterPro" id="IPR018556">
    <property type="entry name" value="SPIN90/Ldb17_LRD"/>
</dbReference>
<accession>A0ABM0MVZ3</accession>
<dbReference type="InterPro" id="IPR035514">
    <property type="entry name" value="SPIN90_SH3"/>
</dbReference>
<gene>
    <name evidence="6" type="primary">LOC100374747</name>
</gene>
<dbReference type="InterPro" id="IPR016024">
    <property type="entry name" value="ARM-type_fold"/>
</dbReference>